<feature type="transmembrane region" description="Helical" evidence="7">
    <location>
        <begin position="116"/>
        <end position="135"/>
    </location>
</feature>
<feature type="binding site" evidence="7">
    <location>
        <position position="137"/>
    </location>
    <ligand>
        <name>a 1,2-diacyl-sn-glycero-3-phospho-(1'-sn-glycerol)</name>
        <dbReference type="ChEBI" id="CHEBI:64716"/>
    </ligand>
</feature>
<gene>
    <name evidence="7" type="primary">lgt</name>
    <name evidence="8" type="ORF">SAMN05878443_0752</name>
</gene>
<comment type="catalytic activity">
    <reaction evidence="7">
        <text>L-cysteinyl-[prolipoprotein] + a 1,2-diacyl-sn-glycero-3-phospho-(1'-sn-glycerol) = an S-1,2-diacyl-sn-glyceryl-L-cysteinyl-[prolipoprotein] + sn-glycerol 1-phosphate + H(+)</text>
        <dbReference type="Rhea" id="RHEA:56712"/>
        <dbReference type="Rhea" id="RHEA-COMP:14679"/>
        <dbReference type="Rhea" id="RHEA-COMP:14680"/>
        <dbReference type="ChEBI" id="CHEBI:15378"/>
        <dbReference type="ChEBI" id="CHEBI:29950"/>
        <dbReference type="ChEBI" id="CHEBI:57685"/>
        <dbReference type="ChEBI" id="CHEBI:64716"/>
        <dbReference type="ChEBI" id="CHEBI:140658"/>
        <dbReference type="EC" id="2.5.1.145"/>
    </reaction>
</comment>
<dbReference type="GO" id="GO:0042158">
    <property type="term" value="P:lipoprotein biosynthetic process"/>
    <property type="evidence" value="ECO:0007669"/>
    <property type="project" value="UniProtKB-UniRule"/>
</dbReference>
<dbReference type="GO" id="GO:0008961">
    <property type="term" value="F:phosphatidylglycerol-prolipoprotein diacylglyceryl transferase activity"/>
    <property type="evidence" value="ECO:0007669"/>
    <property type="project" value="UniProtKB-UniRule"/>
</dbReference>
<accession>A0A1N6FPU2</accession>
<dbReference type="RefSeq" id="WP_034547485.1">
    <property type="nucleotide sequence ID" value="NZ_FSRN01000001.1"/>
</dbReference>
<comment type="pathway">
    <text evidence="7">Protein modification; lipoprotein biosynthesis (diacylglyceryl transfer).</text>
</comment>
<dbReference type="Proteomes" id="UP000184758">
    <property type="component" value="Unassembled WGS sequence"/>
</dbReference>
<dbReference type="eggNOG" id="COG0682">
    <property type="taxonomic scope" value="Bacteria"/>
</dbReference>
<keyword evidence="2 7" id="KW-1003">Cell membrane</keyword>
<evidence type="ECO:0000313" key="9">
    <source>
        <dbReference type="Proteomes" id="UP000184758"/>
    </source>
</evidence>
<comment type="similarity">
    <text evidence="1 7">Belongs to the Lgt family.</text>
</comment>
<dbReference type="PANTHER" id="PTHR30589:SF0">
    <property type="entry name" value="PHOSPHATIDYLGLYCEROL--PROLIPOPROTEIN DIACYLGLYCERYL TRANSFERASE"/>
    <property type="match status" value="1"/>
</dbReference>
<evidence type="ECO:0000256" key="3">
    <source>
        <dbReference type="ARBA" id="ARBA00022679"/>
    </source>
</evidence>
<evidence type="ECO:0000256" key="6">
    <source>
        <dbReference type="ARBA" id="ARBA00023136"/>
    </source>
</evidence>
<feature type="transmembrane region" description="Helical" evidence="7">
    <location>
        <begin position="20"/>
        <end position="39"/>
    </location>
</feature>
<dbReference type="AlphaFoldDB" id="A0A1N6FPU2"/>
<protein>
    <recommendedName>
        <fullName evidence="7">Phosphatidylglycerol--prolipoprotein diacylglyceryl transferase</fullName>
        <ecNumber evidence="7">2.5.1.145</ecNumber>
    </recommendedName>
</protein>
<feature type="transmembrane region" description="Helical" evidence="7">
    <location>
        <begin position="51"/>
        <end position="74"/>
    </location>
</feature>
<dbReference type="NCBIfam" id="TIGR00544">
    <property type="entry name" value="lgt"/>
    <property type="match status" value="1"/>
</dbReference>
<dbReference type="OrthoDB" id="871140at2"/>
<comment type="function">
    <text evidence="7">Catalyzes the transfer of the diacylglyceryl group from phosphatidylglycerol to the sulfhydryl group of the N-terminal cysteine of a prolipoprotein, the first step in the formation of mature lipoproteins.</text>
</comment>
<comment type="subcellular location">
    <subcellularLocation>
        <location evidence="7">Cell membrane</location>
        <topology evidence="7">Multi-pass membrane protein</topology>
    </subcellularLocation>
</comment>
<evidence type="ECO:0000256" key="4">
    <source>
        <dbReference type="ARBA" id="ARBA00022692"/>
    </source>
</evidence>
<evidence type="ECO:0000256" key="1">
    <source>
        <dbReference type="ARBA" id="ARBA00007150"/>
    </source>
</evidence>
<reference evidence="9" key="1">
    <citation type="submission" date="2016-11" db="EMBL/GenBank/DDBJ databases">
        <authorList>
            <person name="Varghese N."/>
            <person name="Submissions S."/>
        </authorList>
    </citation>
    <scope>NUCLEOTIDE SEQUENCE [LARGE SCALE GENOMIC DNA]</scope>
    <source>
        <strain evidence="9">313</strain>
    </source>
</reference>
<keyword evidence="8" id="KW-0449">Lipoprotein</keyword>
<evidence type="ECO:0000313" key="8">
    <source>
        <dbReference type="EMBL" id="SIN97309.1"/>
    </source>
</evidence>
<feature type="transmembrane region" description="Helical" evidence="7">
    <location>
        <begin position="86"/>
        <end position="109"/>
    </location>
</feature>
<evidence type="ECO:0000256" key="5">
    <source>
        <dbReference type="ARBA" id="ARBA00022989"/>
    </source>
</evidence>
<keyword evidence="3 7" id="KW-0808">Transferase</keyword>
<dbReference type="PANTHER" id="PTHR30589">
    <property type="entry name" value="PROLIPOPROTEIN DIACYLGLYCERYL TRANSFERASE"/>
    <property type="match status" value="1"/>
</dbReference>
<keyword evidence="9" id="KW-1185">Reference proteome</keyword>
<dbReference type="STRING" id="28230.SAMN05878443_0752"/>
<keyword evidence="5 7" id="KW-1133">Transmembrane helix</keyword>
<proteinExistence type="inferred from homology"/>
<dbReference type="GO" id="GO:0005886">
    <property type="term" value="C:plasma membrane"/>
    <property type="evidence" value="ECO:0007669"/>
    <property type="project" value="UniProtKB-SubCell"/>
</dbReference>
<evidence type="ECO:0000256" key="2">
    <source>
        <dbReference type="ARBA" id="ARBA00022475"/>
    </source>
</evidence>
<dbReference type="HAMAP" id="MF_01147">
    <property type="entry name" value="Lgt"/>
    <property type="match status" value="1"/>
</dbReference>
<feature type="transmembrane region" description="Helical" evidence="7">
    <location>
        <begin position="179"/>
        <end position="197"/>
    </location>
</feature>
<evidence type="ECO:0000256" key="7">
    <source>
        <dbReference type="HAMAP-Rule" id="MF_01147"/>
    </source>
</evidence>
<sequence length="286" mass="32845">MNSFLGIIDPIAFSLGPLEIYWYGVIIALSIFSAIFLSTREAEKRGIEGDHVVDMALWALPIAFIGARLYYVLFELGYYLENPGQILAIWNGGIAIYGGLIAGGLTVYWYTKKKSIPIWLMLDILAPNVLLAQAIGRWGNFMNQEAHGGEITRSFLEKLFLPEFIINQMEINGVYYHPTFLYESLWSLAGFILIIVLRNKNHLLRQGEVTLSYVLWYSFGRFFIEGLRTDSLWIFDLIRVSQALSLVFFVAAIYLWIHRRGDYPPVPYYTDGMKQQKKNKLSKKSK</sequence>
<dbReference type="EC" id="2.5.1.145" evidence="7"/>
<feature type="transmembrane region" description="Helical" evidence="7">
    <location>
        <begin position="233"/>
        <end position="257"/>
    </location>
</feature>
<dbReference type="UniPathway" id="UPA00664"/>
<dbReference type="PROSITE" id="PS01311">
    <property type="entry name" value="LGT"/>
    <property type="match status" value="1"/>
</dbReference>
<name>A0A1N6FPU2_9LACT</name>
<keyword evidence="6 7" id="KW-0472">Membrane</keyword>
<dbReference type="Pfam" id="PF01790">
    <property type="entry name" value="LGT"/>
    <property type="match status" value="1"/>
</dbReference>
<dbReference type="InterPro" id="IPR001640">
    <property type="entry name" value="Lgt"/>
</dbReference>
<dbReference type="EMBL" id="FSRN01000001">
    <property type="protein sequence ID" value="SIN97309.1"/>
    <property type="molecule type" value="Genomic_DNA"/>
</dbReference>
<keyword evidence="4 7" id="KW-0812">Transmembrane</keyword>
<organism evidence="8 9">
    <name type="scientific">Carnobacterium alterfunditum</name>
    <dbReference type="NCBI Taxonomy" id="28230"/>
    <lineage>
        <taxon>Bacteria</taxon>
        <taxon>Bacillati</taxon>
        <taxon>Bacillota</taxon>
        <taxon>Bacilli</taxon>
        <taxon>Lactobacillales</taxon>
        <taxon>Carnobacteriaceae</taxon>
        <taxon>Carnobacterium</taxon>
    </lineage>
</organism>